<keyword evidence="1" id="KW-0472">Membrane</keyword>
<dbReference type="AlphaFoldDB" id="A0A1I8P735"/>
<dbReference type="KEGG" id="scac:106090969"/>
<dbReference type="EnsemblMetazoa" id="SCAU005437-RA">
    <property type="protein sequence ID" value="SCAU005437-PA"/>
    <property type="gene ID" value="SCAU005437"/>
</dbReference>
<dbReference type="VEuPathDB" id="VectorBase:SCAU005437"/>
<accession>A0A1I8P735</accession>
<feature type="transmembrane region" description="Helical" evidence="1">
    <location>
        <begin position="118"/>
        <end position="135"/>
    </location>
</feature>
<dbReference type="InterPro" id="IPR031720">
    <property type="entry name" value="DUF4728"/>
</dbReference>
<sequence>MVNRTLCNVIAYLSAIFSGIAIILFSLLLVTSIALYNTDIEDEDSADTAKTISVVLIVVAVFEILACVGMFISAVLLIIGIKRERVSFIAPWVYIVAISVVLGVIKLAMAANATVQDLVAIVIQIAFWYPIFMLYRELRKAPATVNVNYNACPSNMQNMPPYNAQTQPMYAEKHQSPPYIDQEQPMMYPQKH</sequence>
<keyword evidence="1" id="KW-0812">Transmembrane</keyword>
<keyword evidence="1" id="KW-1133">Transmembrane helix</keyword>
<feature type="transmembrane region" description="Helical" evidence="1">
    <location>
        <begin position="55"/>
        <end position="80"/>
    </location>
</feature>
<organism evidence="2 3">
    <name type="scientific">Stomoxys calcitrans</name>
    <name type="common">Stable fly</name>
    <name type="synonym">Conops calcitrans</name>
    <dbReference type="NCBI Taxonomy" id="35570"/>
    <lineage>
        <taxon>Eukaryota</taxon>
        <taxon>Metazoa</taxon>
        <taxon>Ecdysozoa</taxon>
        <taxon>Arthropoda</taxon>
        <taxon>Hexapoda</taxon>
        <taxon>Insecta</taxon>
        <taxon>Pterygota</taxon>
        <taxon>Neoptera</taxon>
        <taxon>Endopterygota</taxon>
        <taxon>Diptera</taxon>
        <taxon>Brachycera</taxon>
        <taxon>Muscomorpha</taxon>
        <taxon>Muscoidea</taxon>
        <taxon>Muscidae</taxon>
        <taxon>Stomoxys</taxon>
    </lineage>
</organism>
<evidence type="ECO:0000313" key="3">
    <source>
        <dbReference type="Proteomes" id="UP000095300"/>
    </source>
</evidence>
<reference evidence="2" key="1">
    <citation type="submission" date="2020-05" db="UniProtKB">
        <authorList>
            <consortium name="EnsemblMetazoa"/>
        </authorList>
    </citation>
    <scope>IDENTIFICATION</scope>
    <source>
        <strain evidence="2">USDA</strain>
    </source>
</reference>
<dbReference type="Pfam" id="PF15860">
    <property type="entry name" value="DUF4728"/>
    <property type="match status" value="1"/>
</dbReference>
<evidence type="ECO:0000313" key="2">
    <source>
        <dbReference type="EnsemblMetazoa" id="SCAU005437-PA"/>
    </source>
</evidence>
<gene>
    <name evidence="2" type="primary">106090969</name>
</gene>
<evidence type="ECO:0000256" key="1">
    <source>
        <dbReference type="SAM" id="Phobius"/>
    </source>
</evidence>
<keyword evidence="3" id="KW-1185">Reference proteome</keyword>
<protein>
    <submittedName>
        <fullName evidence="2">Uncharacterized protein</fullName>
    </submittedName>
</protein>
<name>A0A1I8P735_STOCA</name>
<feature type="transmembrane region" description="Helical" evidence="1">
    <location>
        <begin position="12"/>
        <end position="35"/>
    </location>
</feature>
<proteinExistence type="predicted"/>
<feature type="transmembrane region" description="Helical" evidence="1">
    <location>
        <begin position="92"/>
        <end position="112"/>
    </location>
</feature>
<dbReference type="Proteomes" id="UP000095300">
    <property type="component" value="Unassembled WGS sequence"/>
</dbReference>